<dbReference type="EMBL" id="BDRX01000038">
    <property type="protein sequence ID" value="GBF93210.1"/>
    <property type="molecule type" value="Genomic_DNA"/>
</dbReference>
<protein>
    <recommendedName>
        <fullName evidence="3">Mannose-6-phosphate isomerase</fullName>
    </recommendedName>
</protein>
<evidence type="ECO:0000313" key="1">
    <source>
        <dbReference type="EMBL" id="GBF93210.1"/>
    </source>
</evidence>
<evidence type="ECO:0008006" key="3">
    <source>
        <dbReference type="Google" id="ProtNLM"/>
    </source>
</evidence>
<organism evidence="1 2">
    <name type="scientific">Raphidocelis subcapitata</name>
    <dbReference type="NCBI Taxonomy" id="307507"/>
    <lineage>
        <taxon>Eukaryota</taxon>
        <taxon>Viridiplantae</taxon>
        <taxon>Chlorophyta</taxon>
        <taxon>core chlorophytes</taxon>
        <taxon>Chlorophyceae</taxon>
        <taxon>CS clade</taxon>
        <taxon>Sphaeropleales</taxon>
        <taxon>Selenastraceae</taxon>
        <taxon>Raphidocelis</taxon>
    </lineage>
</organism>
<accession>A0A2V0P5S1</accession>
<dbReference type="SUPFAM" id="SSF51182">
    <property type="entry name" value="RmlC-like cupins"/>
    <property type="match status" value="1"/>
</dbReference>
<dbReference type="OrthoDB" id="10507947at2759"/>
<dbReference type="STRING" id="307507.A0A2V0P5S1"/>
<name>A0A2V0P5S1_9CHLO</name>
<gene>
    <name evidence="1" type="ORF">Rsub_05942</name>
</gene>
<dbReference type="InParanoid" id="A0A2V0P5S1"/>
<evidence type="ECO:0000313" key="2">
    <source>
        <dbReference type="Proteomes" id="UP000247498"/>
    </source>
</evidence>
<proteinExistence type="predicted"/>
<dbReference type="Proteomes" id="UP000247498">
    <property type="component" value="Unassembled WGS sequence"/>
</dbReference>
<feature type="non-terminal residue" evidence="1">
    <location>
        <position position="1"/>
    </location>
</feature>
<dbReference type="InterPro" id="IPR014710">
    <property type="entry name" value="RmlC-like_jellyroll"/>
</dbReference>
<dbReference type="InterPro" id="IPR011051">
    <property type="entry name" value="RmlC_Cupin_sf"/>
</dbReference>
<sequence length="147" mass="14667">PIESLEVSGNDALFPPDQVFRPPFEEFEIQQVEVPAGESVRVPTNPGPLLLLVQSGAGSARAAGGAADGASLLQQQIDLHRGSVVFVPAGAAVTYTASGSEGLSVWAAAVNAKVFAPAAEPAAAEEEVGVGAEAGEAAVPEPALVAA</sequence>
<keyword evidence="2" id="KW-1185">Reference proteome</keyword>
<comment type="caution">
    <text evidence="1">The sequence shown here is derived from an EMBL/GenBank/DDBJ whole genome shotgun (WGS) entry which is preliminary data.</text>
</comment>
<dbReference type="Gene3D" id="2.60.120.10">
    <property type="entry name" value="Jelly Rolls"/>
    <property type="match status" value="1"/>
</dbReference>
<reference evidence="1 2" key="1">
    <citation type="journal article" date="2018" name="Sci. Rep.">
        <title>Raphidocelis subcapitata (=Pseudokirchneriella subcapitata) provides an insight into genome evolution and environmental adaptations in the Sphaeropleales.</title>
        <authorList>
            <person name="Suzuki S."/>
            <person name="Yamaguchi H."/>
            <person name="Nakajima N."/>
            <person name="Kawachi M."/>
        </authorList>
    </citation>
    <scope>NUCLEOTIDE SEQUENCE [LARGE SCALE GENOMIC DNA]</scope>
    <source>
        <strain evidence="1 2">NIES-35</strain>
    </source>
</reference>
<dbReference type="AlphaFoldDB" id="A0A2V0P5S1"/>